<comment type="caution">
    <text evidence="1">The sequence shown here is derived from an EMBL/GenBank/DDBJ whole genome shotgun (WGS) entry which is preliminary data.</text>
</comment>
<proteinExistence type="predicted"/>
<dbReference type="AlphaFoldDB" id="A0AAW0AGJ0"/>
<gene>
    <name evidence="1" type="ORF">R3P38DRAFT_1656620</name>
</gene>
<organism evidence="1 2">
    <name type="scientific">Favolaschia claudopus</name>
    <dbReference type="NCBI Taxonomy" id="2862362"/>
    <lineage>
        <taxon>Eukaryota</taxon>
        <taxon>Fungi</taxon>
        <taxon>Dikarya</taxon>
        <taxon>Basidiomycota</taxon>
        <taxon>Agaricomycotina</taxon>
        <taxon>Agaricomycetes</taxon>
        <taxon>Agaricomycetidae</taxon>
        <taxon>Agaricales</taxon>
        <taxon>Marasmiineae</taxon>
        <taxon>Mycenaceae</taxon>
        <taxon>Favolaschia</taxon>
    </lineage>
</organism>
<dbReference type="InterPro" id="IPR059179">
    <property type="entry name" value="MLKL-like_MCAfunc"/>
</dbReference>
<name>A0AAW0AGJ0_9AGAR</name>
<evidence type="ECO:0000313" key="1">
    <source>
        <dbReference type="EMBL" id="KAK7007559.1"/>
    </source>
</evidence>
<keyword evidence="2" id="KW-1185">Reference proteome</keyword>
<dbReference type="Proteomes" id="UP001362999">
    <property type="component" value="Unassembled WGS sequence"/>
</dbReference>
<protein>
    <submittedName>
        <fullName evidence="1">Uncharacterized protein</fullName>
    </submittedName>
</protein>
<dbReference type="EMBL" id="JAWWNJ010000070">
    <property type="protein sequence ID" value="KAK7007559.1"/>
    <property type="molecule type" value="Genomic_DNA"/>
</dbReference>
<evidence type="ECO:0000313" key="2">
    <source>
        <dbReference type="Proteomes" id="UP001362999"/>
    </source>
</evidence>
<reference evidence="1 2" key="1">
    <citation type="journal article" date="2024" name="J Genomics">
        <title>Draft genome sequencing and assembly of Favolaschia claudopus CIRM-BRFM 2984 isolated from oak limbs.</title>
        <authorList>
            <person name="Navarro D."/>
            <person name="Drula E."/>
            <person name="Chaduli D."/>
            <person name="Cazenave R."/>
            <person name="Ahrendt S."/>
            <person name="Wang J."/>
            <person name="Lipzen A."/>
            <person name="Daum C."/>
            <person name="Barry K."/>
            <person name="Grigoriev I.V."/>
            <person name="Favel A."/>
            <person name="Rosso M.N."/>
            <person name="Martin F."/>
        </authorList>
    </citation>
    <scope>NUCLEOTIDE SEQUENCE [LARGE SCALE GENOMIC DNA]</scope>
    <source>
        <strain evidence="1 2">CIRM-BRFM 2984</strain>
    </source>
</reference>
<accession>A0AAW0AGJ0</accession>
<dbReference type="CDD" id="cd21037">
    <property type="entry name" value="MLKL_NTD"/>
    <property type="match status" value="1"/>
</dbReference>
<sequence length="683" mass="78166">MTDLQAEIDDVDHPPNTAISTNDWLPQTIVVIKALAAGTELIPFPYVRGAFGSVILLLETVDQMKRNRDELRELCANVVDIVFLIEKEISVHGELADLRMTKLCQEFTLYLKILQMYAERMMGAHRRGFKGWLRDFLRVEDQTEQLTRYRRRLDHLRNNFILALTMNTNFNVADMRRGSGSATRSRDVFSEFRQIILGDVNLLYEVSPRSASRIKIFIARVSEQYDLKTVAQYDDTDHERWRSDMALHSQLRNPYLMQLFGFIAAPGFRGLIFHDEIIPLATYRQFHRPSADLVWAAVEGLLFQQFKETAQYHYWPSSVREERNKATICVKQRPLRLCLTMPDIITSQPCLVNLDTGLSSWHNSWFRSQRSCHEIPKTDCNILGNYLATELSSTVIQRIDLNHFLATLLPIYFTKSVPLSTHEHLRLGSVVGGSYHQVRPNCFIPLSQSFIPDFNTFSIHDWQPRPLLGAVDRESGMTNRFTFESGSFKAGEIPGELNHSMAIGHGPQAVGLAPGNILFQWSIGVDDSLANRSNICWLSQANILLRDFTTSADAAPGARYCYGICDQMLCLIVMDIDFHHLLRPTGTLMQTHLFLQSPSLRHETSGVGVDFSESNQWYWSLDPSGDTPMSQAECDALGVPRMRFDFAARGRFWQEYHYNAIRQFLSAKGVNPYSQDVPRFLYL</sequence>